<dbReference type="VEuPathDB" id="CryptoDB:Cvel_20006"/>
<name>A0A0G4G3I3_9ALVE</name>
<feature type="compositionally biased region" description="Gly residues" evidence="1">
    <location>
        <begin position="1984"/>
        <end position="2002"/>
    </location>
</feature>
<feature type="region of interest" description="Disordered" evidence="1">
    <location>
        <begin position="349"/>
        <end position="418"/>
    </location>
</feature>
<feature type="compositionally biased region" description="Low complexity" evidence="1">
    <location>
        <begin position="940"/>
        <end position="951"/>
    </location>
</feature>
<feature type="region of interest" description="Disordered" evidence="1">
    <location>
        <begin position="1096"/>
        <end position="1167"/>
    </location>
</feature>
<feature type="non-terminal residue" evidence="2">
    <location>
        <position position="1"/>
    </location>
</feature>
<feature type="region of interest" description="Disordered" evidence="1">
    <location>
        <begin position="87"/>
        <end position="106"/>
    </location>
</feature>
<feature type="compositionally biased region" description="Basic and acidic residues" evidence="1">
    <location>
        <begin position="1855"/>
        <end position="1875"/>
    </location>
</feature>
<feature type="region of interest" description="Disordered" evidence="1">
    <location>
        <begin position="212"/>
        <end position="237"/>
    </location>
</feature>
<dbReference type="EMBL" id="CDMZ01000843">
    <property type="protein sequence ID" value="CEM22612.1"/>
    <property type="molecule type" value="Genomic_DNA"/>
</dbReference>
<feature type="compositionally biased region" description="Low complexity" evidence="1">
    <location>
        <begin position="518"/>
        <end position="528"/>
    </location>
</feature>
<evidence type="ECO:0000256" key="1">
    <source>
        <dbReference type="SAM" id="MobiDB-lite"/>
    </source>
</evidence>
<feature type="compositionally biased region" description="Gly residues" evidence="1">
    <location>
        <begin position="379"/>
        <end position="394"/>
    </location>
</feature>
<organism evidence="2">
    <name type="scientific">Chromera velia CCMP2878</name>
    <dbReference type="NCBI Taxonomy" id="1169474"/>
    <lineage>
        <taxon>Eukaryota</taxon>
        <taxon>Sar</taxon>
        <taxon>Alveolata</taxon>
        <taxon>Colpodellida</taxon>
        <taxon>Chromeraceae</taxon>
        <taxon>Chromera</taxon>
    </lineage>
</organism>
<protein>
    <submittedName>
        <fullName evidence="2">Uncharacterized protein</fullName>
    </submittedName>
</protein>
<feature type="region of interest" description="Disordered" evidence="1">
    <location>
        <begin position="973"/>
        <end position="1009"/>
    </location>
</feature>
<feature type="region of interest" description="Disordered" evidence="1">
    <location>
        <begin position="504"/>
        <end position="530"/>
    </location>
</feature>
<feature type="compositionally biased region" description="Low complexity" evidence="1">
    <location>
        <begin position="267"/>
        <end position="299"/>
    </location>
</feature>
<reference evidence="2" key="1">
    <citation type="submission" date="2014-11" db="EMBL/GenBank/DDBJ databases">
        <authorList>
            <person name="Otto D Thomas"/>
            <person name="Naeem Raeece"/>
        </authorList>
    </citation>
    <scope>NUCLEOTIDE SEQUENCE</scope>
</reference>
<sequence length="2017" mass="215606">VQERNAIVLMEGPDLGAREASGIAGDTDLPAIEDGPGESGMDCLVVVAEGTACSGDGGQLEDLEGSSGHLALEDGVLALPDLSAEERRRMAEEEEARQREAKRVENNRKAAEACARMRVELQKLEREEQEMKRILEESEREAEHAESLAARTEKALVFIRSLGASNFEALVEERSLEVGLKELIQDLRIRQGLEDEKMCAIGEELRRRGLRAPFGQAGGSSPYPDYPSGAVSGDGHGGTVGGSMAGASSVGAAAAVAGGVQGGSGGLLSDVGGSPDPSLGRRGLGGASSSSSSSFSAGAAGRGEGNDNWERLFLMSFSLGALKVLQAELDITFHCLNLPDLNKGGGARPVLPPLNSLQDAGRGGASRGSGGSRQSSSSGLGGKRSVGLGGGLRGPPGTSGPFPASGQSAGGRPGVYSGQENELASADLHRQFCEHLNKTFFLQVRLPSQLSSSKRRTGCQPIAVVSSVPTVAIPARDPRGLVASRPIRDVANVADDSEYFQALSQPSGFSAQRPPPSRSSGGSRDGGPLQIVRGKAQRNLPVTPELCPGGQRVLHSLAIDGMLDTALFFLFRFQDVAVPSVVPQAHLMDSRPPHLRIAGPLSFAQTASGPFRPAPAGDSPQQQQQQQEREEADSPPRTNYSPPQKSLLKKQQHGGQRPLPLPGPLMSSAVGEEDGVIFSQPTTDQGHDIPAPPPLVRPVLVLGAGNGTPSGLEVNAEVRRRMRLAAVEGRASGCGVQGETIEFPPPSAKGGDEGVGQTVDTDRTEAHVDEREREKDRDRELYERRMYDDGEDITEEEAHVAEKAVATTYYSRRRLQEEGNPEDPETTGLRHQEAGFRRILDALRETAGASGGAGDGAGVRASVVLPAERLYSRRKVAHLRQVTMVMAAQQRQQQQQQSGPTDPDSARRRMSMQATRRFSVERAELGGEGGGGQRSSMQKGASGSSATATATGAGGPVALDLGSGISEEVLAEGPEGKEGNQQQQQENQEGRQKGVGVNPNRKGEEGTLGIARDFKIEKAIDPLRLSRQISFGSDSLIPYTFLVLPSLWIPKSLFASVSQEALEPLKSHKASTLVPLNPHKPLPERVAQPVVKEAAMKAHQGPPSLIRRSNSFANDLSLGPPEPVKKKEQAGATSAAAAVITPRSKVPPRGDSNAQSSSSTSSGANPVRVAGEHLRDIRAVLRAVAQTGQVHSACALEILVKGLVSSLDSELTAHQGYISQLEALIEAWGISDTSFEALRNEQAKYKRETEELKTQLLTQQRLSLETAMELKEKIRDLEGQVAILTPDGMKETDSQQKLMSDVGLCAKAFVTCRSGDPGKVRAPGRVILLKSGEVEYRPCDVAAVSSQVEGICFFDKEAKSAPKFRLGAVRHLWLKFGNRNCKSVPMDEIGNKVPTLIVQKLKRDLAEASALQAAASASAGAGGTTEGAPSSTGVSSLQSKGADGGVSSFHDFLLDQMGEEDGSLSRGERRLFRLYLRLSEGMEPQIPGQRHSVKQLPTRLRILARFLGFCDLPEILPSPFLTFFCRLQERIQQMISKETGDTDPDLGMNYLSARQALNAADELLPNLSLAARRELVLRLAARCEFSFERDTRNLEGPELEAALRDRRHLPQGPLFQYTQDDPEAEPEKPTFNELRPNLRPFIFVKCVLRERLEAGDNVSGSITFKRSPPSPFGGLTAAAAASAPNDEAPLAIPPPQFSISLTEIVNKIETTVAEGSEVIGFSRFVEGLAEAGVPLEKEKFAPFLDRAGRGRLSAKDSLRELSLDVLKRADTAEVSGWDLLEALLDGFVEQENLGGALMHFQEMVEAMNARAVTKSSKSAKEKSKEKEKGGGEATAAEAASRTPKGGPGASPSASSKDREKDKDKQEAEKEKDKPWPLRGSFSWTEMKTLLGWIDPTLSEKDMRQFFRTAWTISNSLTKYRGVVPLGDEDEDEVAQQAAEKEERDAQGVPVREFGGDVISAPVFAAAALQLWPDGLPPSMRLRGNSGGEFPGSGLLDGGAGGGKQDDGGKKKGKKKKK</sequence>
<gene>
    <name evidence="2" type="ORF">Cvel_20006</name>
</gene>
<feature type="region of interest" description="Disordered" evidence="1">
    <location>
        <begin position="604"/>
        <end position="669"/>
    </location>
</feature>
<proteinExistence type="predicted"/>
<feature type="region of interest" description="Disordered" evidence="1">
    <location>
        <begin position="1928"/>
        <end position="1949"/>
    </location>
</feature>
<feature type="compositionally biased region" description="Low complexity" evidence="1">
    <location>
        <begin position="1833"/>
        <end position="1854"/>
    </location>
</feature>
<evidence type="ECO:0000313" key="2">
    <source>
        <dbReference type="EMBL" id="CEM22612.1"/>
    </source>
</evidence>
<feature type="region of interest" description="Disordered" evidence="1">
    <location>
        <begin position="1974"/>
        <end position="2017"/>
    </location>
</feature>
<feature type="compositionally biased region" description="Gly residues" evidence="1">
    <location>
        <begin position="361"/>
        <end position="371"/>
    </location>
</feature>
<feature type="region of interest" description="Disordered" evidence="1">
    <location>
        <begin position="1811"/>
        <end position="1879"/>
    </location>
</feature>
<feature type="region of interest" description="Disordered" evidence="1">
    <location>
        <begin position="736"/>
        <end position="777"/>
    </location>
</feature>
<feature type="region of interest" description="Disordered" evidence="1">
    <location>
        <begin position="17"/>
        <end position="37"/>
    </location>
</feature>
<feature type="region of interest" description="Disordered" evidence="1">
    <location>
        <begin position="1417"/>
        <end position="1439"/>
    </location>
</feature>
<feature type="region of interest" description="Disordered" evidence="1">
    <location>
        <begin position="267"/>
        <end position="302"/>
    </location>
</feature>
<feature type="compositionally biased region" description="Basic and acidic residues" evidence="1">
    <location>
        <begin position="760"/>
        <end position="777"/>
    </location>
</feature>
<feature type="compositionally biased region" description="Basic and acidic residues" evidence="1">
    <location>
        <begin position="1818"/>
        <end position="1830"/>
    </location>
</feature>
<feature type="region of interest" description="Disordered" evidence="1">
    <location>
        <begin position="887"/>
        <end position="959"/>
    </location>
</feature>
<accession>A0A0G4G3I3</accession>
<feature type="region of interest" description="Disordered" evidence="1">
    <location>
        <begin position="813"/>
        <end position="832"/>
    </location>
</feature>